<feature type="compositionally biased region" description="Low complexity" evidence="1">
    <location>
        <begin position="248"/>
        <end position="257"/>
    </location>
</feature>
<proteinExistence type="predicted"/>
<evidence type="ECO:0000313" key="2">
    <source>
        <dbReference type="EMBL" id="VEL37130.1"/>
    </source>
</evidence>
<accession>A0A3S5B0Q1</accession>
<feature type="region of interest" description="Disordered" evidence="1">
    <location>
        <begin position="234"/>
        <end position="257"/>
    </location>
</feature>
<name>A0A3S5B0Q1_9PLAT</name>
<sequence length="407" mass="42295">MTVCHSHETPISPGSFDRQLGFFPASQPCHGVDTSSRVDENCQTSVIHSSVYSEHPTKSPMPRRHEPAGQASCEAVGSRASSVKKSIDFCVTGAGALLRKRRRGLNARSSLFGSSAKLELTGGGGGGGASCRPKGGRLGFNGQVGQNCASIAGLPATFDLPEPTSDPRVTLIGYRSFDPDTDDPLTAPPATAQLGCTCSLPASPVHSSLRQACFFGLCPQACTRVAEARGHPASVSTSLSSAPPWQPATRATRAQTRGTTCLRTGAVSSSEPVRRAVVEGAGEVAHPLPSNPAFLLRCLIDSSANATVDDQSTCLDAPGPSVAGRSSHHRGNRADSTGTDGCDCPNTPAAPTTACRSRGHLASGRPKSLVLRQTSCTASQQAEVEAKCRPLHSRTHHAPAQLASFQE</sequence>
<feature type="compositionally biased region" description="Polar residues" evidence="1">
    <location>
        <begin position="234"/>
        <end position="243"/>
    </location>
</feature>
<protein>
    <submittedName>
        <fullName evidence="2">Uncharacterized protein</fullName>
    </submittedName>
</protein>
<dbReference type="Proteomes" id="UP000784294">
    <property type="component" value="Unassembled WGS sequence"/>
</dbReference>
<gene>
    <name evidence="2" type="ORF">PXEA_LOCUS30570</name>
</gene>
<evidence type="ECO:0000256" key="1">
    <source>
        <dbReference type="SAM" id="MobiDB-lite"/>
    </source>
</evidence>
<keyword evidence="3" id="KW-1185">Reference proteome</keyword>
<comment type="caution">
    <text evidence="2">The sequence shown here is derived from an EMBL/GenBank/DDBJ whole genome shotgun (WGS) entry which is preliminary data.</text>
</comment>
<dbReference type="EMBL" id="CAAALY010254092">
    <property type="protein sequence ID" value="VEL37130.1"/>
    <property type="molecule type" value="Genomic_DNA"/>
</dbReference>
<organism evidence="2 3">
    <name type="scientific">Protopolystoma xenopodis</name>
    <dbReference type="NCBI Taxonomy" id="117903"/>
    <lineage>
        <taxon>Eukaryota</taxon>
        <taxon>Metazoa</taxon>
        <taxon>Spiralia</taxon>
        <taxon>Lophotrochozoa</taxon>
        <taxon>Platyhelminthes</taxon>
        <taxon>Monogenea</taxon>
        <taxon>Polyopisthocotylea</taxon>
        <taxon>Polystomatidea</taxon>
        <taxon>Polystomatidae</taxon>
        <taxon>Protopolystoma</taxon>
    </lineage>
</organism>
<feature type="region of interest" description="Disordered" evidence="1">
    <location>
        <begin position="311"/>
        <end position="345"/>
    </location>
</feature>
<dbReference type="AlphaFoldDB" id="A0A3S5B0Q1"/>
<reference evidence="2" key="1">
    <citation type="submission" date="2018-11" db="EMBL/GenBank/DDBJ databases">
        <authorList>
            <consortium name="Pathogen Informatics"/>
        </authorList>
    </citation>
    <scope>NUCLEOTIDE SEQUENCE</scope>
</reference>
<evidence type="ECO:0000313" key="3">
    <source>
        <dbReference type="Proteomes" id="UP000784294"/>
    </source>
</evidence>